<name>A0ABR8CBX6_9CYAN</name>
<dbReference type="PANTHER" id="PTHR46844:SF1">
    <property type="entry name" value="SLR5058 PROTEIN"/>
    <property type="match status" value="1"/>
</dbReference>
<dbReference type="PROSITE" id="PS50837">
    <property type="entry name" value="NACHT"/>
    <property type="match status" value="1"/>
</dbReference>
<evidence type="ECO:0000313" key="4">
    <source>
        <dbReference type="EMBL" id="MBD2317191.1"/>
    </source>
</evidence>
<feature type="domain" description="NACHT" evidence="3">
    <location>
        <begin position="227"/>
        <end position="347"/>
    </location>
</feature>
<evidence type="ECO:0000313" key="5">
    <source>
        <dbReference type="Proteomes" id="UP000618445"/>
    </source>
</evidence>
<feature type="transmembrane region" description="Helical" evidence="1">
    <location>
        <begin position="1162"/>
        <end position="1181"/>
    </location>
</feature>
<proteinExistence type="predicted"/>
<dbReference type="Pfam" id="PF05729">
    <property type="entry name" value="NACHT"/>
    <property type="match status" value="1"/>
</dbReference>
<dbReference type="Proteomes" id="UP000618445">
    <property type="component" value="Unassembled WGS sequence"/>
</dbReference>
<comment type="caution">
    <text evidence="4">The sequence shown here is derived from an EMBL/GenBank/DDBJ whole genome shotgun (WGS) entry which is preliminary data.</text>
</comment>
<dbReference type="RefSeq" id="WP_190578047.1">
    <property type="nucleotide sequence ID" value="NZ_CAWPQU010000004.1"/>
</dbReference>
<dbReference type="PANTHER" id="PTHR46844">
    <property type="entry name" value="SLR5058 PROTEIN"/>
    <property type="match status" value="1"/>
</dbReference>
<keyword evidence="1" id="KW-0812">Transmembrane</keyword>
<sequence length="1219" mass="137756">MGKQQKQFWQGLRVKQKYLFSSLLAFSLTVFVWSAPAQQTSSPTPVLSAREELIAEIKGYAERHIKTDSSMQTSTVLKLFESNPVGLKAPEIAKIYEEEYSRLKEDREANPWEQISPKVGWIAAAIIGVFFVFKEALKKWFEQIVEWVGSAVYNRFAGSKFFQGIALRRYQKALIEKHKELKIPFRSKPLQMQEVYVPLKVVDGHDKRKETDKKEGVDAYRAIAESRRLMIKGAPGAGKSMLLKHIALNYAESGFATSGQYVPILLELHRLSDHTKSINQCLVEALERNDFPKADRFVAQGLKNGTLLLLFDGLDEVNSAERQEVVQRIRDLIYRYSKCRVLITCRTQVYNGEFSEVVNQTLEVEEFTDQQIQNFLHPWQSSMTADKSVEQLLRNLHDRPRIMALARNPLMLTIIAYLYTDTPFVLPHSRSEFYQKSTDLLLDQWHQEHNQFPARDKKSVLRHLALYNQDSSNHQQTDRRSIDYLTVIAEVKRVLPSLNIDIDKAEAFLKEIVERSGLLLEIDGGERYQFAHLTLQEYFAAAKLIEEEQGLITRFEKDPDAWREVVKLWCGLSEESTNIIERIFDIDKNTAFECLADAQRIDEVLADRIIDDFKVNFAAVGREDVIAKAFGSVAADIRPRGKAVFNFLAETLATDPEKSRRVVAANALSMTNLPEAAKVLAEQYIAHPEAGQPLVRMGDLAIDWLWSIAHFGLVNTIDHLNHVLDDLNQIGTPKAAKYLARYLWHEEKDIANRAAWYLASLLSISVIEEGLHEINYISENSDPLAIPNHASWIWQPFDEVESSKLPLVVGRIVYLLENSSRANSPQFIAKIDPRIAIPLLSIQMIDKIKLPKNLSDDADVLLEQTNIDDELNRKIFKLIEDTLGAEGSRSYWRFLLSGLPPQLQLKILHSLINNRRPQRSDWQRIFKPLKYSFSQSWHYRVILLVAGIGSLIALGQIFHPIILGSKKGIDWLMAMMYPLIIYFWISLRKGINEPWEPSLFVNLGLFGSITFGTELSRLFRDRIVWSGIEILFNSISSIRALALALAGTGALALALDLDLALGGAGALALAFAGALAGTGTLSLAFAGALGGALAFAFAGAGAGAGTGNIVLVCTGIGLGIWHSKKVDNRIIKLFAFLSFPLFCWFPLVAYSSTTALLRFLPWQNVALTWFVVIATCTALWFRGQYLDYQSRNPLQDLIPNPKESQGISLKKSKKKLLYE</sequence>
<evidence type="ECO:0000259" key="3">
    <source>
        <dbReference type="PROSITE" id="PS50837"/>
    </source>
</evidence>
<evidence type="ECO:0000256" key="2">
    <source>
        <dbReference type="SAM" id="SignalP"/>
    </source>
</evidence>
<keyword evidence="5" id="KW-1185">Reference proteome</keyword>
<feature type="chain" id="PRO_5045874962" evidence="2">
    <location>
        <begin position="38"/>
        <end position="1219"/>
    </location>
</feature>
<organism evidence="4 5">
    <name type="scientific">Phormidium tenue FACHB-1050</name>
    <dbReference type="NCBI Taxonomy" id="2692857"/>
    <lineage>
        <taxon>Bacteria</taxon>
        <taxon>Bacillati</taxon>
        <taxon>Cyanobacteriota</taxon>
        <taxon>Cyanophyceae</taxon>
        <taxon>Oscillatoriophycideae</taxon>
        <taxon>Oscillatoriales</taxon>
        <taxon>Oscillatoriaceae</taxon>
        <taxon>Phormidium</taxon>
    </lineage>
</organism>
<feature type="transmembrane region" description="Helical" evidence="1">
    <location>
        <begin position="1106"/>
        <end position="1123"/>
    </location>
</feature>
<dbReference type="SUPFAM" id="SSF52540">
    <property type="entry name" value="P-loop containing nucleoside triphosphate hydrolases"/>
    <property type="match status" value="1"/>
</dbReference>
<evidence type="ECO:0000256" key="1">
    <source>
        <dbReference type="SAM" id="Phobius"/>
    </source>
</evidence>
<accession>A0ABR8CBX6</accession>
<feature type="transmembrane region" description="Helical" evidence="1">
    <location>
        <begin position="937"/>
        <end position="957"/>
    </location>
</feature>
<protein>
    <submittedName>
        <fullName evidence="4">NACHT domain-containing protein</fullName>
    </submittedName>
</protein>
<dbReference type="InterPro" id="IPR007111">
    <property type="entry name" value="NACHT_NTPase"/>
</dbReference>
<dbReference type="Gene3D" id="3.40.50.300">
    <property type="entry name" value="P-loop containing nucleotide triphosphate hydrolases"/>
    <property type="match status" value="1"/>
</dbReference>
<gene>
    <name evidence="4" type="ORF">H6G05_10075</name>
</gene>
<feature type="transmembrane region" description="Helical" evidence="1">
    <location>
        <begin position="1031"/>
        <end position="1053"/>
    </location>
</feature>
<keyword evidence="1" id="KW-0472">Membrane</keyword>
<keyword evidence="1" id="KW-1133">Transmembrane helix</keyword>
<dbReference type="InterPro" id="IPR027417">
    <property type="entry name" value="P-loop_NTPase"/>
</dbReference>
<reference evidence="4 5" key="1">
    <citation type="journal article" date="2020" name="ISME J.">
        <title>Comparative genomics reveals insights into cyanobacterial evolution and habitat adaptation.</title>
        <authorList>
            <person name="Chen M.Y."/>
            <person name="Teng W.K."/>
            <person name="Zhao L."/>
            <person name="Hu C.X."/>
            <person name="Zhou Y.K."/>
            <person name="Han B.P."/>
            <person name="Song L.R."/>
            <person name="Shu W.S."/>
        </authorList>
    </citation>
    <scope>NUCLEOTIDE SEQUENCE [LARGE SCALE GENOMIC DNA]</scope>
    <source>
        <strain evidence="4 5">FACHB-1050</strain>
    </source>
</reference>
<dbReference type="EMBL" id="JACJQY010000012">
    <property type="protein sequence ID" value="MBD2317191.1"/>
    <property type="molecule type" value="Genomic_DNA"/>
</dbReference>
<feature type="signal peptide" evidence="2">
    <location>
        <begin position="1"/>
        <end position="37"/>
    </location>
</feature>
<keyword evidence="2" id="KW-0732">Signal</keyword>
<feature type="transmembrane region" description="Helical" evidence="1">
    <location>
        <begin position="969"/>
        <end position="987"/>
    </location>
</feature>
<feature type="transmembrane region" description="Helical" evidence="1">
    <location>
        <begin position="1130"/>
        <end position="1150"/>
    </location>
</feature>